<name>A0A4Y2KWJ3_ARAVE</name>
<keyword evidence="3" id="KW-1185">Reference proteome</keyword>
<evidence type="ECO:0000313" key="3">
    <source>
        <dbReference type="Proteomes" id="UP000499080"/>
    </source>
</evidence>
<protein>
    <submittedName>
        <fullName evidence="2">Uncharacterized protein</fullName>
    </submittedName>
</protein>
<reference evidence="2 3" key="1">
    <citation type="journal article" date="2019" name="Sci. Rep.">
        <title>Orb-weaving spider Araneus ventricosus genome elucidates the spidroin gene catalogue.</title>
        <authorList>
            <person name="Kono N."/>
            <person name="Nakamura H."/>
            <person name="Ohtoshi R."/>
            <person name="Moran D.A.P."/>
            <person name="Shinohara A."/>
            <person name="Yoshida Y."/>
            <person name="Fujiwara M."/>
            <person name="Mori M."/>
            <person name="Tomita M."/>
            <person name="Arakawa K."/>
        </authorList>
    </citation>
    <scope>NUCLEOTIDE SEQUENCE [LARGE SCALE GENOMIC DNA]</scope>
</reference>
<feature type="signal peptide" evidence="1">
    <location>
        <begin position="1"/>
        <end position="19"/>
    </location>
</feature>
<gene>
    <name evidence="2" type="ORF">AVEN_112662_1</name>
</gene>
<evidence type="ECO:0000313" key="2">
    <source>
        <dbReference type="EMBL" id="GBN05893.1"/>
    </source>
</evidence>
<dbReference type="AlphaFoldDB" id="A0A4Y2KWJ3"/>
<dbReference type="EMBL" id="BGPR01005010">
    <property type="protein sequence ID" value="GBN05893.1"/>
    <property type="molecule type" value="Genomic_DNA"/>
</dbReference>
<dbReference type="Proteomes" id="UP000499080">
    <property type="component" value="Unassembled WGS sequence"/>
</dbReference>
<dbReference type="OrthoDB" id="10579227at2759"/>
<keyword evidence="1" id="KW-0732">Signal</keyword>
<comment type="caution">
    <text evidence="2">The sequence shown here is derived from an EMBL/GenBank/DDBJ whole genome shotgun (WGS) entry which is preliminary data.</text>
</comment>
<feature type="chain" id="PRO_5021247805" evidence="1">
    <location>
        <begin position="20"/>
        <end position="111"/>
    </location>
</feature>
<organism evidence="2 3">
    <name type="scientific">Araneus ventricosus</name>
    <name type="common">Orbweaver spider</name>
    <name type="synonym">Epeira ventricosa</name>
    <dbReference type="NCBI Taxonomy" id="182803"/>
    <lineage>
        <taxon>Eukaryota</taxon>
        <taxon>Metazoa</taxon>
        <taxon>Ecdysozoa</taxon>
        <taxon>Arthropoda</taxon>
        <taxon>Chelicerata</taxon>
        <taxon>Arachnida</taxon>
        <taxon>Araneae</taxon>
        <taxon>Araneomorphae</taxon>
        <taxon>Entelegynae</taxon>
        <taxon>Araneoidea</taxon>
        <taxon>Araneidae</taxon>
        <taxon>Araneus</taxon>
    </lineage>
</organism>
<accession>A0A4Y2KWJ3</accession>
<sequence>MNILIVISFATVLASVVESSTPEVTKISPYNVTTETIPTEKQEDLNVKKWKEADKAAKKFSSMLVKSIFPFAVNSLGSINLSTSCSRSLMKFLTGVKQLKLWAFRSKSFEF</sequence>
<proteinExistence type="predicted"/>
<evidence type="ECO:0000256" key="1">
    <source>
        <dbReference type="SAM" id="SignalP"/>
    </source>
</evidence>